<feature type="transmembrane region" description="Helical" evidence="1">
    <location>
        <begin position="43"/>
        <end position="66"/>
    </location>
</feature>
<dbReference type="EMBL" id="UINC01045830">
    <property type="protein sequence ID" value="SVB53068.1"/>
    <property type="molecule type" value="Genomic_DNA"/>
</dbReference>
<dbReference type="InterPro" id="IPR019734">
    <property type="entry name" value="TPR_rpt"/>
</dbReference>
<protein>
    <submittedName>
        <fullName evidence="2">Uncharacterized protein</fullName>
    </submittedName>
</protein>
<feature type="non-terminal residue" evidence="2">
    <location>
        <position position="342"/>
    </location>
</feature>
<evidence type="ECO:0000313" key="2">
    <source>
        <dbReference type="EMBL" id="SVB53068.1"/>
    </source>
</evidence>
<evidence type="ECO:0000256" key="1">
    <source>
        <dbReference type="SAM" id="Phobius"/>
    </source>
</evidence>
<dbReference type="Gene3D" id="1.25.40.10">
    <property type="entry name" value="Tetratricopeptide repeat domain"/>
    <property type="match status" value="2"/>
</dbReference>
<dbReference type="PROSITE" id="PS50005">
    <property type="entry name" value="TPR"/>
    <property type="match status" value="1"/>
</dbReference>
<sequence length="342" mass="38986">MNNRVTDNSGGDINQQVKHSDFESKTIYQEKLEKNNNNSNKKLIYSLFIFLILILVGVVFILPNFINQVNQQNEINRTEELNNLEIDKSSQSTSKPIAQALLSELLVKIEDLKTNGVLFWGGDSWLNAMELYEMGDQSYTSGAFDDAVKYYRQTMDVLVDLEITIPQVLTETLMLASNAFEKGDQETAIKQYEIALTIDGSNQDTRKGYQRSLKLDKVIEYIRLGKEFTSQSNWPKAIEAYEDAILIDPDYQEALSGFEFSNASYLEQQFQDLLSKGYSFMSEADFENANLSFQDAKTIYPQSLDVLQAIEVLELNQRLAEISLIQKEATIATTNEMWDLAK</sequence>
<gene>
    <name evidence="2" type="ORF">METZ01_LOCUS205922</name>
</gene>
<organism evidence="2">
    <name type="scientific">marine metagenome</name>
    <dbReference type="NCBI Taxonomy" id="408172"/>
    <lineage>
        <taxon>unclassified sequences</taxon>
        <taxon>metagenomes</taxon>
        <taxon>ecological metagenomes</taxon>
    </lineage>
</organism>
<dbReference type="SUPFAM" id="SSF48452">
    <property type="entry name" value="TPR-like"/>
    <property type="match status" value="1"/>
</dbReference>
<proteinExistence type="predicted"/>
<keyword evidence="1" id="KW-1133">Transmembrane helix</keyword>
<dbReference type="InterPro" id="IPR011990">
    <property type="entry name" value="TPR-like_helical_dom_sf"/>
</dbReference>
<keyword evidence="1" id="KW-0812">Transmembrane</keyword>
<dbReference type="SMART" id="SM00028">
    <property type="entry name" value="TPR"/>
    <property type="match status" value="4"/>
</dbReference>
<name>A0A382EQU8_9ZZZZ</name>
<dbReference type="AlphaFoldDB" id="A0A382EQU8"/>
<keyword evidence="1" id="KW-0472">Membrane</keyword>
<accession>A0A382EQU8</accession>
<reference evidence="2" key="1">
    <citation type="submission" date="2018-05" db="EMBL/GenBank/DDBJ databases">
        <authorList>
            <person name="Lanie J.A."/>
            <person name="Ng W.-L."/>
            <person name="Kazmierczak K.M."/>
            <person name="Andrzejewski T.M."/>
            <person name="Davidsen T.M."/>
            <person name="Wayne K.J."/>
            <person name="Tettelin H."/>
            <person name="Glass J.I."/>
            <person name="Rusch D."/>
            <person name="Podicherti R."/>
            <person name="Tsui H.-C.T."/>
            <person name="Winkler M.E."/>
        </authorList>
    </citation>
    <scope>NUCLEOTIDE SEQUENCE</scope>
</reference>